<dbReference type="GO" id="GO:0004016">
    <property type="term" value="F:adenylate cyclase activity"/>
    <property type="evidence" value="ECO:0007669"/>
    <property type="project" value="TreeGrafter"/>
</dbReference>
<dbReference type="InterPro" id="IPR029787">
    <property type="entry name" value="Nucleotide_cyclase"/>
</dbReference>
<comment type="catalytic activity">
    <reaction evidence="1">
        <text>GTP = 3',5'-cyclic GMP + diphosphate</text>
        <dbReference type="Rhea" id="RHEA:13665"/>
        <dbReference type="ChEBI" id="CHEBI:33019"/>
        <dbReference type="ChEBI" id="CHEBI:37565"/>
        <dbReference type="ChEBI" id="CHEBI:57746"/>
        <dbReference type="EC" id="4.6.1.2"/>
    </reaction>
</comment>
<evidence type="ECO:0000256" key="17">
    <source>
        <dbReference type="ARBA" id="ARBA00023293"/>
    </source>
</evidence>
<name>A0AAF3FAX7_9BILA</name>
<evidence type="ECO:0000256" key="16">
    <source>
        <dbReference type="ARBA" id="ARBA00023239"/>
    </source>
</evidence>
<dbReference type="WBParaSite" id="MBELARI_LOCUS4055">
    <property type="protein sequence ID" value="MBELARI_LOCUS4055"/>
    <property type="gene ID" value="MBELARI_LOCUS4055"/>
</dbReference>
<proteinExistence type="inferred from homology"/>
<feature type="transmembrane region" description="Helical" evidence="21">
    <location>
        <begin position="351"/>
        <end position="375"/>
    </location>
</feature>
<comment type="subcellular location">
    <subcellularLocation>
        <location evidence="2">Cell membrane</location>
        <topology evidence="2">Single-pass membrane protein</topology>
    </subcellularLocation>
    <subcellularLocation>
        <location evidence="3">Membrane</location>
        <topology evidence="3">Single-pass type I membrane protein</topology>
    </subcellularLocation>
</comment>
<dbReference type="Pfam" id="PF00211">
    <property type="entry name" value="Guanylate_cyc"/>
    <property type="match status" value="1"/>
</dbReference>
<dbReference type="GO" id="GO:0005886">
    <property type="term" value="C:plasma membrane"/>
    <property type="evidence" value="ECO:0007669"/>
    <property type="project" value="UniProtKB-SubCell"/>
</dbReference>
<dbReference type="GO" id="GO:0007168">
    <property type="term" value="P:receptor guanylyl cyclase signaling pathway"/>
    <property type="evidence" value="ECO:0007669"/>
    <property type="project" value="TreeGrafter"/>
</dbReference>
<sequence length="645" mass="71881">MVKPFVMQRGKSAGARSTSTSLASRGTSLITVDEKTKEKIWDSIKMVVVAIPPLAAVIYLSVMMINQVSQALSTTNNLTEYMSQAILLNQLVIALQLERGMTCVYLTRLEIGFEDSTTQNSVMAQVQSYRNQTDGVIDQMQSIWTRLIQDSGNLHNASTFQTVLENHRDSVGATITTVQQNIDFYTPFIQILIYNTGRVFYDSNEGQFWGAFDALRMLQNAREMMGLKRALGGSFFAQGYLAPNIYTFFIESSGAGDRYLQVAKQSDPDVSNFLDQAMNNASALTNIINEMTEQIISNETSNSTEAKSSMAVYWFNNLTIFSNLIISSTNDLINAKLTKILAGDKSSSYTLLYTAIATVTASLVICTPVVAYLTIQTQRMNRKIKEKMDELNAEKMRSERLLFSMLPKSVAKALKLGQVILPKTYNEATVYFSDIKGFTTICSTSTPLEVVTLLNELYTTMDNVLDNYNCYKVETIGDAYMVVSGIPKANGYDHSNEICTMALHMLKEVSMMVVPHRPSEKLKMRIGINSGMAAAGIVGLKMPRYCLFGDTVNTASRMESTGLAMRIQISPNTANHLQQHFKGQFNIQERGALEIKGKGEMHTFWLVKRKGFPYAVDLSDADPYFATNHTAQIVEIENAQENVLY</sequence>
<dbReference type="PANTHER" id="PTHR11920">
    <property type="entry name" value="GUANYLYL CYCLASE"/>
    <property type="match status" value="1"/>
</dbReference>
<keyword evidence="7" id="KW-0479">Metal-binding</keyword>
<keyword evidence="14" id="KW-0675">Receptor</keyword>
<dbReference type="Gene3D" id="3.30.70.1230">
    <property type="entry name" value="Nucleotide cyclase"/>
    <property type="match status" value="1"/>
</dbReference>
<keyword evidence="12" id="KW-0342">GTP-binding</keyword>
<keyword evidence="13 21" id="KW-0472">Membrane</keyword>
<keyword evidence="9" id="KW-0547">Nucleotide-binding</keyword>
<keyword evidence="15" id="KW-0325">Glycoprotein</keyword>
<evidence type="ECO:0000256" key="6">
    <source>
        <dbReference type="ARBA" id="ARBA00022692"/>
    </source>
</evidence>
<comment type="similarity">
    <text evidence="18">Belongs to the adenylyl cyclase class-4/guanylyl cyclase family.</text>
</comment>
<feature type="transmembrane region" description="Helical" evidence="21">
    <location>
        <begin position="44"/>
        <end position="65"/>
    </location>
</feature>
<dbReference type="Proteomes" id="UP000887575">
    <property type="component" value="Unassembled WGS sequence"/>
</dbReference>
<dbReference type="GO" id="GO:0009266">
    <property type="term" value="P:response to temperature stimulus"/>
    <property type="evidence" value="ECO:0007669"/>
    <property type="project" value="UniProtKB-ARBA"/>
</dbReference>
<keyword evidence="6 21" id="KW-0812">Transmembrane</keyword>
<dbReference type="GO" id="GO:0009582">
    <property type="term" value="P:detection of abiotic stimulus"/>
    <property type="evidence" value="ECO:0007669"/>
    <property type="project" value="UniProtKB-ARBA"/>
</dbReference>
<dbReference type="GO" id="GO:0035556">
    <property type="term" value="P:intracellular signal transduction"/>
    <property type="evidence" value="ECO:0007669"/>
    <property type="project" value="InterPro"/>
</dbReference>
<evidence type="ECO:0000256" key="13">
    <source>
        <dbReference type="ARBA" id="ARBA00023136"/>
    </source>
</evidence>
<evidence type="ECO:0000256" key="8">
    <source>
        <dbReference type="ARBA" id="ARBA00022729"/>
    </source>
</evidence>
<evidence type="ECO:0000259" key="22">
    <source>
        <dbReference type="PROSITE" id="PS50125"/>
    </source>
</evidence>
<evidence type="ECO:0000256" key="19">
    <source>
        <dbReference type="SAM" id="Coils"/>
    </source>
</evidence>
<evidence type="ECO:0000313" key="23">
    <source>
        <dbReference type="Proteomes" id="UP000887575"/>
    </source>
</evidence>
<evidence type="ECO:0000256" key="7">
    <source>
        <dbReference type="ARBA" id="ARBA00022723"/>
    </source>
</evidence>
<evidence type="ECO:0000256" key="11">
    <source>
        <dbReference type="ARBA" id="ARBA00022989"/>
    </source>
</evidence>
<dbReference type="GO" id="GO:0001653">
    <property type="term" value="F:peptide receptor activity"/>
    <property type="evidence" value="ECO:0007669"/>
    <property type="project" value="TreeGrafter"/>
</dbReference>
<dbReference type="CDD" id="cd07302">
    <property type="entry name" value="CHD"/>
    <property type="match status" value="1"/>
</dbReference>
<dbReference type="Pfam" id="PF07701">
    <property type="entry name" value="HNOBA"/>
    <property type="match status" value="1"/>
</dbReference>
<keyword evidence="19" id="KW-0175">Coiled coil</keyword>
<feature type="domain" description="Guanylate cyclase" evidence="22">
    <location>
        <begin position="429"/>
        <end position="559"/>
    </location>
</feature>
<accession>A0AAF3FAX7</accession>
<evidence type="ECO:0000256" key="4">
    <source>
        <dbReference type="ARBA" id="ARBA00012202"/>
    </source>
</evidence>
<feature type="coiled-coil region" evidence="19">
    <location>
        <begin position="374"/>
        <end position="401"/>
    </location>
</feature>
<evidence type="ECO:0000256" key="3">
    <source>
        <dbReference type="ARBA" id="ARBA00004479"/>
    </source>
</evidence>
<reference evidence="24" key="1">
    <citation type="submission" date="2024-02" db="UniProtKB">
        <authorList>
            <consortium name="WormBaseParasite"/>
        </authorList>
    </citation>
    <scope>IDENTIFICATION</scope>
</reference>
<evidence type="ECO:0000256" key="14">
    <source>
        <dbReference type="ARBA" id="ARBA00023170"/>
    </source>
</evidence>
<evidence type="ECO:0000256" key="15">
    <source>
        <dbReference type="ARBA" id="ARBA00023180"/>
    </source>
</evidence>
<evidence type="ECO:0000256" key="18">
    <source>
        <dbReference type="RuleBase" id="RU000405"/>
    </source>
</evidence>
<keyword evidence="23" id="KW-1185">Reference proteome</keyword>
<keyword evidence="10" id="KW-0460">Magnesium</keyword>
<dbReference type="PROSITE" id="PS00452">
    <property type="entry name" value="GUANYLATE_CYCLASE_1"/>
    <property type="match status" value="1"/>
</dbReference>
<evidence type="ECO:0000256" key="20">
    <source>
        <dbReference type="SAM" id="MobiDB-lite"/>
    </source>
</evidence>
<dbReference type="PROSITE" id="PS50125">
    <property type="entry name" value="GUANYLATE_CYCLASE_2"/>
    <property type="match status" value="1"/>
</dbReference>
<keyword evidence="8" id="KW-0732">Signal</keyword>
<keyword evidence="17" id="KW-0141">cGMP biosynthesis</keyword>
<dbReference type="GO" id="GO:0005525">
    <property type="term" value="F:GTP binding"/>
    <property type="evidence" value="ECO:0007669"/>
    <property type="project" value="UniProtKB-KW"/>
</dbReference>
<dbReference type="InterPro" id="IPR018297">
    <property type="entry name" value="A/G_cyclase_CS"/>
</dbReference>
<evidence type="ECO:0000313" key="24">
    <source>
        <dbReference type="WBParaSite" id="MBELARI_LOCUS4055"/>
    </source>
</evidence>
<evidence type="ECO:0000256" key="10">
    <source>
        <dbReference type="ARBA" id="ARBA00022842"/>
    </source>
</evidence>
<dbReference type="SMART" id="SM00044">
    <property type="entry name" value="CYCc"/>
    <property type="match status" value="1"/>
</dbReference>
<dbReference type="Pfam" id="PF08376">
    <property type="entry name" value="NIT"/>
    <property type="match status" value="1"/>
</dbReference>
<dbReference type="AlphaFoldDB" id="A0AAF3FAX7"/>
<evidence type="ECO:0000256" key="2">
    <source>
        <dbReference type="ARBA" id="ARBA00004162"/>
    </source>
</evidence>
<evidence type="ECO:0000256" key="21">
    <source>
        <dbReference type="SAM" id="Phobius"/>
    </source>
</evidence>
<evidence type="ECO:0000256" key="1">
    <source>
        <dbReference type="ARBA" id="ARBA00001436"/>
    </source>
</evidence>
<dbReference type="InterPro" id="IPR013587">
    <property type="entry name" value="Nitrate/nitrite_sensing"/>
</dbReference>
<dbReference type="InterPro" id="IPR011645">
    <property type="entry name" value="HNOB_dom_associated"/>
</dbReference>
<dbReference type="GO" id="GO:0042330">
    <property type="term" value="P:taxis"/>
    <property type="evidence" value="ECO:0007669"/>
    <property type="project" value="UniProtKB-ARBA"/>
</dbReference>
<dbReference type="InterPro" id="IPR050401">
    <property type="entry name" value="Cyclic_nucleotide_synthase"/>
</dbReference>
<keyword evidence="5" id="KW-1003">Cell membrane</keyword>
<dbReference type="GO" id="GO:0004383">
    <property type="term" value="F:guanylate cyclase activity"/>
    <property type="evidence" value="ECO:0007669"/>
    <property type="project" value="UniProtKB-EC"/>
</dbReference>
<dbReference type="InterPro" id="IPR001054">
    <property type="entry name" value="A/G_cyclase"/>
</dbReference>
<evidence type="ECO:0000256" key="5">
    <source>
        <dbReference type="ARBA" id="ARBA00022475"/>
    </source>
</evidence>
<dbReference type="PANTHER" id="PTHR11920:SF501">
    <property type="entry name" value="GUANYLATE CYCLASE 32E"/>
    <property type="match status" value="1"/>
</dbReference>
<dbReference type="GO" id="GO:0009581">
    <property type="term" value="P:detection of external stimulus"/>
    <property type="evidence" value="ECO:0007669"/>
    <property type="project" value="UniProtKB-ARBA"/>
</dbReference>
<dbReference type="Gene3D" id="6.10.250.780">
    <property type="match status" value="1"/>
</dbReference>
<evidence type="ECO:0000256" key="12">
    <source>
        <dbReference type="ARBA" id="ARBA00023134"/>
    </source>
</evidence>
<keyword evidence="16 18" id="KW-0456">Lyase</keyword>
<dbReference type="GO" id="GO:0046872">
    <property type="term" value="F:metal ion binding"/>
    <property type="evidence" value="ECO:0007669"/>
    <property type="project" value="UniProtKB-KW"/>
</dbReference>
<dbReference type="SUPFAM" id="SSF55073">
    <property type="entry name" value="Nucleotide cyclase"/>
    <property type="match status" value="1"/>
</dbReference>
<feature type="region of interest" description="Disordered" evidence="20">
    <location>
        <begin position="1"/>
        <end position="20"/>
    </location>
</feature>
<dbReference type="EC" id="4.6.1.2" evidence="4"/>
<evidence type="ECO:0000256" key="9">
    <source>
        <dbReference type="ARBA" id="ARBA00022741"/>
    </source>
</evidence>
<protein>
    <recommendedName>
        <fullName evidence="4">guanylate cyclase</fullName>
        <ecNumber evidence="4">4.6.1.2</ecNumber>
    </recommendedName>
</protein>
<keyword evidence="11 21" id="KW-1133">Transmembrane helix</keyword>
<dbReference type="FunFam" id="3.30.70.1230:FF:000035">
    <property type="entry name" value="Guanylate cyclase"/>
    <property type="match status" value="1"/>
</dbReference>
<dbReference type="GO" id="GO:0043005">
    <property type="term" value="C:neuron projection"/>
    <property type="evidence" value="ECO:0007669"/>
    <property type="project" value="UniProtKB-ARBA"/>
</dbReference>
<organism evidence="23 24">
    <name type="scientific">Mesorhabditis belari</name>
    <dbReference type="NCBI Taxonomy" id="2138241"/>
    <lineage>
        <taxon>Eukaryota</taxon>
        <taxon>Metazoa</taxon>
        <taxon>Ecdysozoa</taxon>
        <taxon>Nematoda</taxon>
        <taxon>Chromadorea</taxon>
        <taxon>Rhabditida</taxon>
        <taxon>Rhabditina</taxon>
        <taxon>Rhabditomorpha</taxon>
        <taxon>Rhabditoidea</taxon>
        <taxon>Rhabditidae</taxon>
        <taxon>Mesorhabditinae</taxon>
        <taxon>Mesorhabditis</taxon>
    </lineage>
</organism>